<dbReference type="RefSeq" id="WP_407338145.1">
    <property type="nucleotide sequence ID" value="NZ_CP136862.1"/>
</dbReference>
<dbReference type="EMBL" id="CP136862">
    <property type="protein sequence ID" value="WOJ88707.1"/>
    <property type="molecule type" value="Genomic_DNA"/>
</dbReference>
<accession>A0ABZ0HN26</accession>
<sequence length="201" mass="22286">MTAFSDLLQEEYGLPIAHWASIERWGDLEKLQISRALEVLIKTPIADSMPVSEGSDESGAKRRWSLSDQKIAGGEFEETWQWRLLAAIDNATKSDAGGMTTPSDPRLFVLRIRYERGFFAPLADYFLKFLCGRASFPAMEADPSRAWPIGGFLPDLSLDQAAALRRIPGLEGACPAFLAGTLFMIARIGTKSFCDWCADRC</sequence>
<reference evidence="1 2" key="1">
    <citation type="submission" date="2023-10" db="EMBL/GenBank/DDBJ databases">
        <title>Novel methanotroph of the genus Methylocapsa from a subarctic wetland.</title>
        <authorList>
            <person name="Belova S.E."/>
            <person name="Oshkin I.Y."/>
            <person name="Miroshnikov K."/>
            <person name="Dedysh S.N."/>
        </authorList>
    </citation>
    <scope>NUCLEOTIDE SEQUENCE [LARGE SCALE GENOMIC DNA]</scope>
    <source>
        <strain evidence="1 2">RX1</strain>
    </source>
</reference>
<organism evidence="1 2">
    <name type="scientific">Methylocapsa polymorpha</name>
    <dbReference type="NCBI Taxonomy" id="3080828"/>
    <lineage>
        <taxon>Bacteria</taxon>
        <taxon>Pseudomonadati</taxon>
        <taxon>Pseudomonadota</taxon>
        <taxon>Alphaproteobacteria</taxon>
        <taxon>Hyphomicrobiales</taxon>
        <taxon>Beijerinckiaceae</taxon>
        <taxon>Methylocapsa</taxon>
    </lineage>
</organism>
<dbReference type="Proteomes" id="UP001626536">
    <property type="component" value="Chromosome"/>
</dbReference>
<keyword evidence="2" id="KW-1185">Reference proteome</keyword>
<name>A0ABZ0HN26_9HYPH</name>
<evidence type="ECO:0000313" key="2">
    <source>
        <dbReference type="Proteomes" id="UP001626536"/>
    </source>
</evidence>
<gene>
    <name evidence="1" type="ORF">RZS28_12890</name>
</gene>
<proteinExistence type="predicted"/>
<protein>
    <submittedName>
        <fullName evidence="1">Uncharacterized protein</fullName>
    </submittedName>
</protein>
<evidence type="ECO:0000313" key="1">
    <source>
        <dbReference type="EMBL" id="WOJ88707.1"/>
    </source>
</evidence>